<dbReference type="STRING" id="1338011.BD94_0962"/>
<keyword evidence="3 4" id="KW-0472">Membrane</keyword>
<gene>
    <name evidence="6" type="ORF">BD94_0962</name>
</gene>
<evidence type="ECO:0000256" key="4">
    <source>
        <dbReference type="SAM" id="Phobius"/>
    </source>
</evidence>
<feature type="transmembrane region" description="Helical" evidence="4">
    <location>
        <begin position="310"/>
        <end position="332"/>
    </location>
</feature>
<evidence type="ECO:0000256" key="2">
    <source>
        <dbReference type="ARBA" id="ARBA00022989"/>
    </source>
</evidence>
<dbReference type="EMBL" id="CP007547">
    <property type="protein sequence ID" value="AIL44737.1"/>
    <property type="molecule type" value="Genomic_DNA"/>
</dbReference>
<feature type="transmembrane region" description="Helical" evidence="4">
    <location>
        <begin position="175"/>
        <end position="196"/>
    </location>
</feature>
<feature type="domain" description="Major facilitator superfamily (MFS) profile" evidence="5">
    <location>
        <begin position="12"/>
        <end position="399"/>
    </location>
</feature>
<feature type="transmembrane region" description="Helical" evidence="4">
    <location>
        <begin position="285"/>
        <end position="304"/>
    </location>
</feature>
<keyword evidence="2 4" id="KW-1133">Transmembrane helix</keyword>
<dbReference type="PROSITE" id="PS50850">
    <property type="entry name" value="MFS"/>
    <property type="match status" value="1"/>
</dbReference>
<dbReference type="Pfam" id="PF07690">
    <property type="entry name" value="MFS_1"/>
    <property type="match status" value="1"/>
</dbReference>
<reference evidence="6" key="1">
    <citation type="journal article" date="2013" name="Lancet">
        <title>First case of E anophelis outbreak in an intensive-care unit.</title>
        <authorList>
            <person name="Teo J."/>
            <person name="Tan S.Y."/>
            <person name="Tay M."/>
            <person name="Ding Y."/>
            <person name="Kjelleberg S."/>
            <person name="Givskov M."/>
            <person name="Lin R.T."/>
            <person name="Yang L."/>
        </authorList>
    </citation>
    <scope>NUCLEOTIDE SEQUENCE [LARGE SCALE GENOMIC DNA]</scope>
    <source>
        <strain evidence="6">NUHP1</strain>
    </source>
</reference>
<feature type="transmembrane region" description="Helical" evidence="4">
    <location>
        <begin position="138"/>
        <end position="163"/>
    </location>
</feature>
<dbReference type="GO" id="GO:0022857">
    <property type="term" value="F:transmembrane transporter activity"/>
    <property type="evidence" value="ECO:0007669"/>
    <property type="project" value="InterPro"/>
</dbReference>
<feature type="transmembrane region" description="Helical" evidence="4">
    <location>
        <begin position="257"/>
        <end position="278"/>
    </location>
</feature>
<dbReference type="SUPFAM" id="SSF103473">
    <property type="entry name" value="MFS general substrate transporter"/>
    <property type="match status" value="1"/>
</dbReference>
<dbReference type="Proteomes" id="UP000028933">
    <property type="component" value="Chromosome"/>
</dbReference>
<reference evidence="6" key="2">
    <citation type="journal article" date="2015" name="Genome Biol. Evol.">
        <title>Complete Genome Sequence and Transcriptomic Analysis of the Novel Pathogen Elizabethkingia anophelis in Response to Oxidative Stress.</title>
        <authorList>
            <person name="Li Y."/>
            <person name="Liu Y."/>
            <person name="Chew S.C."/>
            <person name="Tay M."/>
            <person name="Salido M.M."/>
            <person name="Teo J."/>
            <person name="Lauro F.M."/>
            <person name="Givskov M."/>
            <person name="Yang L."/>
        </authorList>
    </citation>
    <scope>NUCLEOTIDE SEQUENCE</scope>
    <source>
        <strain evidence="6">NUHP1</strain>
    </source>
</reference>
<dbReference type="InterPro" id="IPR052524">
    <property type="entry name" value="MFS_Cyanate_Porter"/>
</dbReference>
<dbReference type="CDD" id="cd17339">
    <property type="entry name" value="MFS_NIMT_CynX_like"/>
    <property type="match status" value="1"/>
</dbReference>
<feature type="transmembrane region" description="Helical" evidence="4">
    <location>
        <begin position="217"/>
        <end position="237"/>
    </location>
</feature>
<dbReference type="KEGG" id="eao:BD94_0962"/>
<feature type="transmembrane region" description="Helical" evidence="4">
    <location>
        <begin position="52"/>
        <end position="73"/>
    </location>
</feature>
<dbReference type="InterPro" id="IPR020846">
    <property type="entry name" value="MFS_dom"/>
</dbReference>
<organism evidence="6 7">
    <name type="scientific">Elizabethkingia anophelis NUHP1</name>
    <dbReference type="NCBI Taxonomy" id="1338011"/>
    <lineage>
        <taxon>Bacteria</taxon>
        <taxon>Pseudomonadati</taxon>
        <taxon>Bacteroidota</taxon>
        <taxon>Flavobacteriia</taxon>
        <taxon>Flavobacteriales</taxon>
        <taxon>Weeksellaceae</taxon>
        <taxon>Elizabethkingia</taxon>
    </lineage>
</organism>
<feature type="transmembrane region" description="Helical" evidence="4">
    <location>
        <begin position="375"/>
        <end position="395"/>
    </location>
</feature>
<dbReference type="InterPro" id="IPR011701">
    <property type="entry name" value="MFS"/>
</dbReference>
<evidence type="ECO:0000256" key="1">
    <source>
        <dbReference type="ARBA" id="ARBA00022692"/>
    </source>
</evidence>
<dbReference type="HOGENOM" id="CLU_038046_1_0_10"/>
<dbReference type="Gene3D" id="1.20.1250.20">
    <property type="entry name" value="MFS general substrate transporter like domains"/>
    <property type="match status" value="1"/>
</dbReference>
<accession>A0A077EBB7</accession>
<dbReference type="eggNOG" id="COG2807">
    <property type="taxonomic scope" value="Bacteria"/>
</dbReference>
<feature type="transmembrane region" description="Helical" evidence="4">
    <location>
        <begin position="85"/>
        <end position="102"/>
    </location>
</feature>
<dbReference type="PANTHER" id="PTHR23523:SF2">
    <property type="entry name" value="2-NITROIMIDAZOLE TRANSPORTER"/>
    <property type="match status" value="1"/>
</dbReference>
<evidence type="ECO:0000313" key="7">
    <source>
        <dbReference type="Proteomes" id="UP000028933"/>
    </source>
</evidence>
<protein>
    <submittedName>
        <fullName evidence="6">Cyanate permease</fullName>
    </submittedName>
</protein>
<proteinExistence type="predicted"/>
<evidence type="ECO:0000256" key="3">
    <source>
        <dbReference type="ARBA" id="ARBA00023136"/>
    </source>
</evidence>
<sequence>MTMKYETRKEASVFLLLINVLVVILVSSNLRSPITAVGPVLDQISSTLHLDHFQSSLLTSIPLFMFASCSVLVSRFSHKLSINRFLLYALIILSFGLFLRVFGSVWTLFAGSVFIGLGIAIGNVITPGYIKNNFPKQIGLMTGIFAVAMNLTAALASGYSISIGQWTGYGWKGSLGIWLIIALLALLVVTLELIFNKNSAQQQKTDMAKSYFNMFKSAQAWNISIFMGLQSLVYYSLVSWLPAVLGDYGMTGNAPGWVLFAIQIAMLPITFVGPIIANKMKDQKIMIFFVCIPMLASVLMFAWLKSDWVYFTAILLGLSNGLSFSLSILFFSLRTKSSANAIKISGMAQSVGYLIAAFGPPVFGKLHDWGSGWQSSFYFLAVAVLLMFFFGFRAAGGRYVED</sequence>
<dbReference type="AlphaFoldDB" id="A0A077EBB7"/>
<evidence type="ECO:0000313" key="6">
    <source>
        <dbReference type="EMBL" id="AIL44737.1"/>
    </source>
</evidence>
<feature type="transmembrane region" description="Helical" evidence="4">
    <location>
        <begin position="12"/>
        <end position="32"/>
    </location>
</feature>
<evidence type="ECO:0000259" key="5">
    <source>
        <dbReference type="PROSITE" id="PS50850"/>
    </source>
</evidence>
<dbReference type="InterPro" id="IPR036259">
    <property type="entry name" value="MFS_trans_sf"/>
</dbReference>
<name>A0A077EBB7_9FLAO</name>
<feature type="transmembrane region" description="Helical" evidence="4">
    <location>
        <begin position="108"/>
        <end position="126"/>
    </location>
</feature>
<keyword evidence="1 4" id="KW-0812">Transmembrane</keyword>
<dbReference type="PANTHER" id="PTHR23523">
    <property type="match status" value="1"/>
</dbReference>
<feature type="transmembrane region" description="Helical" evidence="4">
    <location>
        <begin position="344"/>
        <end position="363"/>
    </location>
</feature>